<feature type="chain" id="PRO_5009099980" evidence="1">
    <location>
        <begin position="28"/>
        <end position="355"/>
    </location>
</feature>
<evidence type="ECO:0000259" key="2">
    <source>
        <dbReference type="Pfam" id="PF09084"/>
    </source>
</evidence>
<evidence type="ECO:0000256" key="1">
    <source>
        <dbReference type="SAM" id="SignalP"/>
    </source>
</evidence>
<gene>
    <name evidence="3" type="ORF">BHK69_21200</name>
</gene>
<name>A0A1D7U5G4_9HYPH</name>
<evidence type="ECO:0000313" key="3">
    <source>
        <dbReference type="EMBL" id="AOO82625.1"/>
    </source>
</evidence>
<organism evidence="3 4">
    <name type="scientific">Bosea vaviloviae</name>
    <dbReference type="NCBI Taxonomy" id="1526658"/>
    <lineage>
        <taxon>Bacteria</taxon>
        <taxon>Pseudomonadati</taxon>
        <taxon>Pseudomonadota</taxon>
        <taxon>Alphaproteobacteria</taxon>
        <taxon>Hyphomicrobiales</taxon>
        <taxon>Boseaceae</taxon>
        <taxon>Bosea</taxon>
    </lineage>
</organism>
<dbReference type="SUPFAM" id="SSF53850">
    <property type="entry name" value="Periplasmic binding protein-like II"/>
    <property type="match status" value="1"/>
</dbReference>
<reference evidence="3 4" key="1">
    <citation type="journal article" date="2015" name="Antonie Van Leeuwenhoek">
        <title>Bosea vaviloviae sp. nov., a new species of slow-growing rhizobia isolated from nodules of the relict species Vavilovia formosa (Stev.) Fed.</title>
        <authorList>
            <person name="Safronova V.I."/>
            <person name="Kuznetsova I.G."/>
            <person name="Sazanova A.L."/>
            <person name="Kimeklis A.K."/>
            <person name="Belimov A.A."/>
            <person name="Andronov E.E."/>
            <person name="Pinaev A.G."/>
            <person name="Chizhevskaya E.P."/>
            <person name="Pukhaev A.R."/>
            <person name="Popov K.P."/>
            <person name="Willems A."/>
            <person name="Tikhonovich I.A."/>
        </authorList>
    </citation>
    <scope>NUCLEOTIDE SEQUENCE [LARGE SCALE GENOMIC DNA]</scope>
    <source>
        <strain evidence="3 4">Vaf18</strain>
    </source>
</reference>
<dbReference type="Pfam" id="PF09084">
    <property type="entry name" value="NMT1"/>
    <property type="match status" value="1"/>
</dbReference>
<proteinExistence type="predicted"/>
<dbReference type="OrthoDB" id="6522570at2"/>
<dbReference type="Proteomes" id="UP000094969">
    <property type="component" value="Chromosome"/>
</dbReference>
<dbReference type="EMBL" id="CP017147">
    <property type="protein sequence ID" value="AOO82625.1"/>
    <property type="molecule type" value="Genomic_DNA"/>
</dbReference>
<feature type="domain" description="SsuA/THI5-like" evidence="2">
    <location>
        <begin position="44"/>
        <end position="258"/>
    </location>
</feature>
<evidence type="ECO:0000313" key="4">
    <source>
        <dbReference type="Proteomes" id="UP000094969"/>
    </source>
</evidence>
<dbReference type="PANTHER" id="PTHR30024">
    <property type="entry name" value="ALIPHATIC SULFONATES-BINDING PROTEIN-RELATED"/>
    <property type="match status" value="1"/>
</dbReference>
<dbReference type="AlphaFoldDB" id="A0A1D7U5G4"/>
<dbReference type="Gene3D" id="3.40.190.10">
    <property type="entry name" value="Periplasmic binding protein-like II"/>
    <property type="match status" value="2"/>
</dbReference>
<sequence>MVTRREWLLASGAVAAALALPARSAFAQPARTVKVAIGQKTIAPNLVNLLIGEGLGYNAAEGFKAQFMTVGGVSNAQVAIDRGDSDISTGVPSFALPILAKGEWGKAIHFYQYTYPYKWDVAVKPESTLTSYEELKGKNIGVPDFAETAFPVTKNVLRSLGLDPDRDVKWTAVGTGVAAGVALQRGAVDALAYYDTGFGQIEGAGIPFKMLPLPKNVPMVGGQFLMALRERIAKDRDLMVGYGRSVAKASVFLAASPRAGARAFLKMYPEAAPRGSSEEDAIKSVLLATARRIKLYDPPYAGAKIGSINPEEFRIEAQMNDMKISSFDAFLTNELIDEINSFDREEIKRQALAYA</sequence>
<dbReference type="STRING" id="1526658.BHK69_21200"/>
<dbReference type="PROSITE" id="PS51318">
    <property type="entry name" value="TAT"/>
    <property type="match status" value="1"/>
</dbReference>
<keyword evidence="1" id="KW-0732">Signal</keyword>
<protein>
    <submittedName>
        <fullName evidence="3">ABC transporter substrate-binding protein</fullName>
    </submittedName>
</protein>
<dbReference type="InterPro" id="IPR006311">
    <property type="entry name" value="TAT_signal"/>
</dbReference>
<dbReference type="InterPro" id="IPR015168">
    <property type="entry name" value="SsuA/THI5"/>
</dbReference>
<feature type="signal peptide" evidence="1">
    <location>
        <begin position="1"/>
        <end position="27"/>
    </location>
</feature>
<dbReference type="RefSeq" id="WP_069691831.1">
    <property type="nucleotide sequence ID" value="NZ_CP017147.1"/>
</dbReference>
<dbReference type="KEGG" id="bvv:BHK69_21200"/>
<accession>A0A1D7U5G4</accession>
<keyword evidence="4" id="KW-1185">Reference proteome</keyword>